<gene>
    <name evidence="2" type="ORF">HPB51_023623</name>
</gene>
<feature type="compositionally biased region" description="Basic residues" evidence="1">
    <location>
        <begin position="109"/>
        <end position="129"/>
    </location>
</feature>
<name>A0A9J6DDL9_RHIMP</name>
<dbReference type="EMBL" id="JABSTU010000010">
    <property type="protein sequence ID" value="KAH8019958.1"/>
    <property type="molecule type" value="Genomic_DNA"/>
</dbReference>
<feature type="compositionally biased region" description="Polar residues" evidence="1">
    <location>
        <begin position="253"/>
        <end position="268"/>
    </location>
</feature>
<reference evidence="2" key="2">
    <citation type="submission" date="2021-09" db="EMBL/GenBank/DDBJ databases">
        <authorList>
            <person name="Jia N."/>
            <person name="Wang J."/>
            <person name="Shi W."/>
            <person name="Du L."/>
            <person name="Sun Y."/>
            <person name="Zhan W."/>
            <person name="Jiang J."/>
            <person name="Wang Q."/>
            <person name="Zhang B."/>
            <person name="Ji P."/>
            <person name="Sakyi L.B."/>
            <person name="Cui X."/>
            <person name="Yuan T."/>
            <person name="Jiang B."/>
            <person name="Yang W."/>
            <person name="Lam T.T.-Y."/>
            <person name="Chang Q."/>
            <person name="Ding S."/>
            <person name="Wang X."/>
            <person name="Zhu J."/>
            <person name="Ruan X."/>
            <person name="Zhao L."/>
            <person name="Wei J."/>
            <person name="Que T."/>
            <person name="Du C."/>
            <person name="Cheng J."/>
            <person name="Dai P."/>
            <person name="Han X."/>
            <person name="Huang E."/>
            <person name="Gao Y."/>
            <person name="Liu J."/>
            <person name="Shao H."/>
            <person name="Ye R."/>
            <person name="Li L."/>
            <person name="Wei W."/>
            <person name="Wang X."/>
            <person name="Wang C."/>
            <person name="Huo Q."/>
            <person name="Li W."/>
            <person name="Guo W."/>
            <person name="Chen H."/>
            <person name="Chen S."/>
            <person name="Zhou L."/>
            <person name="Zhou L."/>
            <person name="Ni X."/>
            <person name="Tian J."/>
            <person name="Zhou Y."/>
            <person name="Sheng Y."/>
            <person name="Liu T."/>
            <person name="Pan Y."/>
            <person name="Xia L."/>
            <person name="Li J."/>
            <person name="Zhao F."/>
            <person name="Cao W."/>
        </authorList>
    </citation>
    <scope>NUCLEOTIDE SEQUENCE</scope>
    <source>
        <strain evidence="2">Rmic-2018</strain>
        <tissue evidence="2">Larvae</tissue>
    </source>
</reference>
<sequence>MRRGSKWSLLKSLLKGQQSKSTLSLTTDRIIKKEIAFDVTKKESANNLANTYLPLAKDGDSSEQDTVAAESGAEGVSGDGKDDHLAACKRSQAERKPSLKDESAPGTRTARRARNVVGKERRRRAARTRRPADRVRQTPEQLSAVKVSEEDAPKHLEPFISSRQQPLPQSAQQHGGATEHLAAPRSSAPGRALNKAKREEGRAIEFPYIHFRKLYGPSREDKMAAAAVETQKSTTPSSDEHEPGGLVIDERAPTSSDFPQHTQQQTFSIAGRRRS</sequence>
<evidence type="ECO:0000313" key="2">
    <source>
        <dbReference type="EMBL" id="KAH8019958.1"/>
    </source>
</evidence>
<feature type="compositionally biased region" description="Polar residues" evidence="1">
    <location>
        <begin position="161"/>
        <end position="175"/>
    </location>
</feature>
<dbReference type="Proteomes" id="UP000821866">
    <property type="component" value="Chromosome 8"/>
</dbReference>
<dbReference type="AlphaFoldDB" id="A0A9J6DDL9"/>
<protein>
    <submittedName>
        <fullName evidence="2">Uncharacterized protein</fullName>
    </submittedName>
</protein>
<feature type="compositionally biased region" description="Basic and acidic residues" evidence="1">
    <location>
        <begin position="147"/>
        <end position="157"/>
    </location>
</feature>
<evidence type="ECO:0000313" key="3">
    <source>
        <dbReference type="Proteomes" id="UP000821866"/>
    </source>
</evidence>
<organism evidence="2 3">
    <name type="scientific">Rhipicephalus microplus</name>
    <name type="common">Cattle tick</name>
    <name type="synonym">Boophilus microplus</name>
    <dbReference type="NCBI Taxonomy" id="6941"/>
    <lineage>
        <taxon>Eukaryota</taxon>
        <taxon>Metazoa</taxon>
        <taxon>Ecdysozoa</taxon>
        <taxon>Arthropoda</taxon>
        <taxon>Chelicerata</taxon>
        <taxon>Arachnida</taxon>
        <taxon>Acari</taxon>
        <taxon>Parasitiformes</taxon>
        <taxon>Ixodida</taxon>
        <taxon>Ixodoidea</taxon>
        <taxon>Ixodidae</taxon>
        <taxon>Rhipicephalinae</taxon>
        <taxon>Rhipicephalus</taxon>
        <taxon>Boophilus</taxon>
    </lineage>
</organism>
<feature type="compositionally biased region" description="Basic and acidic residues" evidence="1">
    <location>
        <begin position="238"/>
        <end position="252"/>
    </location>
</feature>
<feature type="compositionally biased region" description="Basic and acidic residues" evidence="1">
    <location>
        <begin position="79"/>
        <end position="103"/>
    </location>
</feature>
<feature type="region of interest" description="Disordered" evidence="1">
    <location>
        <begin position="53"/>
        <end position="198"/>
    </location>
</feature>
<reference evidence="2" key="1">
    <citation type="journal article" date="2020" name="Cell">
        <title>Large-Scale Comparative Analyses of Tick Genomes Elucidate Their Genetic Diversity and Vector Capacities.</title>
        <authorList>
            <consortium name="Tick Genome and Microbiome Consortium (TIGMIC)"/>
            <person name="Jia N."/>
            <person name="Wang J."/>
            <person name="Shi W."/>
            <person name="Du L."/>
            <person name="Sun Y."/>
            <person name="Zhan W."/>
            <person name="Jiang J.F."/>
            <person name="Wang Q."/>
            <person name="Zhang B."/>
            <person name="Ji P."/>
            <person name="Bell-Sakyi L."/>
            <person name="Cui X.M."/>
            <person name="Yuan T.T."/>
            <person name="Jiang B.G."/>
            <person name="Yang W.F."/>
            <person name="Lam T.T."/>
            <person name="Chang Q.C."/>
            <person name="Ding S.J."/>
            <person name="Wang X.J."/>
            <person name="Zhu J.G."/>
            <person name="Ruan X.D."/>
            <person name="Zhao L."/>
            <person name="Wei J.T."/>
            <person name="Ye R.Z."/>
            <person name="Que T.C."/>
            <person name="Du C.H."/>
            <person name="Zhou Y.H."/>
            <person name="Cheng J.X."/>
            <person name="Dai P.F."/>
            <person name="Guo W.B."/>
            <person name="Han X.H."/>
            <person name="Huang E.J."/>
            <person name="Li L.F."/>
            <person name="Wei W."/>
            <person name="Gao Y.C."/>
            <person name="Liu J.Z."/>
            <person name="Shao H.Z."/>
            <person name="Wang X."/>
            <person name="Wang C.C."/>
            <person name="Yang T.C."/>
            <person name="Huo Q.B."/>
            <person name="Li W."/>
            <person name="Chen H.Y."/>
            <person name="Chen S.E."/>
            <person name="Zhou L.G."/>
            <person name="Ni X.B."/>
            <person name="Tian J.H."/>
            <person name="Sheng Y."/>
            <person name="Liu T."/>
            <person name="Pan Y.S."/>
            <person name="Xia L.Y."/>
            <person name="Li J."/>
            <person name="Zhao F."/>
            <person name="Cao W.C."/>
        </authorList>
    </citation>
    <scope>NUCLEOTIDE SEQUENCE</scope>
    <source>
        <strain evidence="2">Rmic-2018</strain>
    </source>
</reference>
<accession>A0A9J6DDL9</accession>
<comment type="caution">
    <text evidence="2">The sequence shown here is derived from an EMBL/GenBank/DDBJ whole genome shotgun (WGS) entry which is preliminary data.</text>
</comment>
<proteinExistence type="predicted"/>
<feature type="region of interest" description="Disordered" evidence="1">
    <location>
        <begin position="222"/>
        <end position="275"/>
    </location>
</feature>
<keyword evidence="3" id="KW-1185">Reference proteome</keyword>
<evidence type="ECO:0000256" key="1">
    <source>
        <dbReference type="SAM" id="MobiDB-lite"/>
    </source>
</evidence>